<name>A0A517WDD6_9PLAN</name>
<dbReference type="Gene3D" id="1.50.10.20">
    <property type="match status" value="2"/>
</dbReference>
<protein>
    <submittedName>
        <fullName evidence="1">Prenyltransferase and squalene oxidase repeat protein</fullName>
    </submittedName>
</protein>
<evidence type="ECO:0000313" key="1">
    <source>
        <dbReference type="EMBL" id="QDU03254.1"/>
    </source>
</evidence>
<dbReference type="InterPro" id="IPR008930">
    <property type="entry name" value="Terpenoid_cyclase/PrenylTrfase"/>
</dbReference>
<keyword evidence="1" id="KW-0808">Transferase</keyword>
<dbReference type="SUPFAM" id="SSF48239">
    <property type="entry name" value="Terpenoid cyclases/Protein prenyltransferases"/>
    <property type="match status" value="1"/>
</dbReference>
<gene>
    <name evidence="1" type="ORF">V6x_29660</name>
</gene>
<proteinExistence type="predicted"/>
<dbReference type="EMBL" id="CP036347">
    <property type="protein sequence ID" value="QDU03254.1"/>
    <property type="molecule type" value="Genomic_DNA"/>
</dbReference>
<accession>A0A517WDD6</accession>
<sequence length="356" mass="38635">MNSQSNGRQMSISVIIRIVAGGLLLLYSFAQIQAQEILPRHVNPATVKSIQRGLDYLAKQQTTSGSFQTTQDGSTYPVSMTSLAGIAFLANGNTSTRGPYADQVRKATEYVLSQAQQNGLIAAGAENGRPMYGHGFSLLFLSSVYGMETDAKVRARIAKVVKDGIQLTSSGQSPLGGWIYTPGGGDEGSVTVTQMQGLRAAHNAGFTVPKGTIQNAVRYLELCQTPEGGIRYSYHSGNDTRLPISAAAITCLYSAGEYESPLAEECMEYVYGQFKNRKSGFQSGHYYYLNLYASQAFYQAGDDYWDAYFPGQRDSLIKSQASNGSWNGDGVGPIFGTSVALIVLQLPYKFLPIYQR</sequence>
<evidence type="ECO:0000313" key="2">
    <source>
        <dbReference type="Proteomes" id="UP000320722"/>
    </source>
</evidence>
<dbReference type="CDD" id="cd00688">
    <property type="entry name" value="ISOPREN_C2_like"/>
    <property type="match status" value="1"/>
</dbReference>
<organism evidence="1 2">
    <name type="scientific">Gimesia chilikensis</name>
    <dbReference type="NCBI Taxonomy" id="2605989"/>
    <lineage>
        <taxon>Bacteria</taxon>
        <taxon>Pseudomonadati</taxon>
        <taxon>Planctomycetota</taxon>
        <taxon>Planctomycetia</taxon>
        <taxon>Planctomycetales</taxon>
        <taxon>Planctomycetaceae</taxon>
        <taxon>Gimesia</taxon>
    </lineage>
</organism>
<reference evidence="1 2" key="1">
    <citation type="submission" date="2019-02" db="EMBL/GenBank/DDBJ databases">
        <title>Deep-cultivation of Planctomycetes and their phenomic and genomic characterization uncovers novel biology.</title>
        <authorList>
            <person name="Wiegand S."/>
            <person name="Jogler M."/>
            <person name="Boedeker C."/>
            <person name="Pinto D."/>
            <person name="Vollmers J."/>
            <person name="Rivas-Marin E."/>
            <person name="Kohn T."/>
            <person name="Peeters S.H."/>
            <person name="Heuer A."/>
            <person name="Rast P."/>
            <person name="Oberbeckmann S."/>
            <person name="Bunk B."/>
            <person name="Jeske O."/>
            <person name="Meyerdierks A."/>
            <person name="Storesund J.E."/>
            <person name="Kallscheuer N."/>
            <person name="Luecker S."/>
            <person name="Lage O.M."/>
            <person name="Pohl T."/>
            <person name="Merkel B.J."/>
            <person name="Hornburger P."/>
            <person name="Mueller R.-W."/>
            <person name="Bruemmer F."/>
            <person name="Labrenz M."/>
            <person name="Spormann A.M."/>
            <person name="Op den Camp H."/>
            <person name="Overmann J."/>
            <person name="Amann R."/>
            <person name="Jetten M.S.M."/>
            <person name="Mascher T."/>
            <person name="Medema M.H."/>
            <person name="Devos D.P."/>
            <person name="Kaster A.-K."/>
            <person name="Ovreas L."/>
            <person name="Rohde M."/>
            <person name="Galperin M.Y."/>
            <person name="Jogler C."/>
        </authorList>
    </citation>
    <scope>NUCLEOTIDE SEQUENCE [LARGE SCALE GENOMIC DNA]</scope>
    <source>
        <strain evidence="1 2">V6</strain>
    </source>
</reference>
<dbReference type="Proteomes" id="UP000320722">
    <property type="component" value="Chromosome"/>
</dbReference>
<dbReference type="GO" id="GO:0016740">
    <property type="term" value="F:transferase activity"/>
    <property type="evidence" value="ECO:0007669"/>
    <property type="project" value="UniProtKB-KW"/>
</dbReference>
<dbReference type="AlphaFoldDB" id="A0A517WDD6"/>